<protein>
    <submittedName>
        <fullName evidence="1">Uncharacterized protein</fullName>
    </submittedName>
</protein>
<dbReference type="Proteomes" id="UP000057820">
    <property type="component" value="Chromosome 1"/>
</dbReference>
<dbReference type="AlphaFoldDB" id="A0A0H5NS76"/>
<evidence type="ECO:0000313" key="2">
    <source>
        <dbReference type="Proteomes" id="UP000057820"/>
    </source>
</evidence>
<dbReference type="EMBL" id="LN868938">
    <property type="protein sequence ID" value="CRY78178.1"/>
    <property type="molecule type" value="Genomic_DNA"/>
</dbReference>
<reference evidence="2" key="1">
    <citation type="submission" date="2015-03" db="EMBL/GenBank/DDBJ databases">
        <authorList>
            <consortium name="Pathogen Informatics"/>
        </authorList>
    </citation>
    <scope>NUCLEOTIDE SEQUENCE [LARGE SCALE GENOMIC DNA]</scope>
    <source>
        <strain evidence="2">NCTC11134</strain>
    </source>
</reference>
<organism evidence="1 2">
    <name type="scientific">Nocardia farcinica</name>
    <dbReference type="NCBI Taxonomy" id="37329"/>
    <lineage>
        <taxon>Bacteria</taxon>
        <taxon>Bacillati</taxon>
        <taxon>Actinomycetota</taxon>
        <taxon>Actinomycetes</taxon>
        <taxon>Mycobacteriales</taxon>
        <taxon>Nocardiaceae</taxon>
        <taxon>Nocardia</taxon>
    </lineage>
</organism>
<proteinExistence type="predicted"/>
<dbReference type="RefSeq" id="WP_139337507.1">
    <property type="nucleotide sequence ID" value="NZ_CP031418.1"/>
</dbReference>
<name>A0A0H5NS76_NOCFR</name>
<evidence type="ECO:0000313" key="1">
    <source>
        <dbReference type="EMBL" id="CRY78178.1"/>
    </source>
</evidence>
<dbReference type="KEGG" id="nfr:ERS450000_02793"/>
<gene>
    <name evidence="1" type="ORF">ERS450000_02793</name>
</gene>
<accession>A0A0H5NS76</accession>
<sequence length="189" mass="20856">MTDRAVARQLARLADALHVPIDRIDHLAPLGPEQLADLTDRVIAHLHARYARRYRRLYRIGRRLPPRRAVPFAVRLLPPRMLGRVITAALADERDLTAAAQALTLIEPAAIADAAPFIDPRAISRAAHLASGDVVADVMSELLRRKDFNTADLFVDYLTTAAAEPPADPPARPSRRWGDRLAAFTKGRG</sequence>